<evidence type="ECO:0000313" key="11">
    <source>
        <dbReference type="Proteomes" id="UP000476176"/>
    </source>
</evidence>
<evidence type="ECO:0008006" key="13">
    <source>
        <dbReference type="Google" id="ProtNLM"/>
    </source>
</evidence>
<gene>
    <name evidence="6" type="ORF">PF004_g12659</name>
    <name evidence="7" type="ORF">PF005_g5601</name>
    <name evidence="3" type="ORF">PF009_g26687</name>
    <name evidence="5" type="ORF">PF010_g12269</name>
    <name evidence="4" type="ORF">PF011_g12162</name>
</gene>
<evidence type="ECO:0000313" key="12">
    <source>
        <dbReference type="Proteomes" id="UP000488956"/>
    </source>
</evidence>
<evidence type="ECO:0000256" key="2">
    <source>
        <dbReference type="SAM" id="SignalP"/>
    </source>
</evidence>
<comment type="caution">
    <text evidence="7">The sequence shown here is derived from an EMBL/GenBank/DDBJ whole genome shotgun (WGS) entry which is preliminary data.</text>
</comment>
<dbReference type="Proteomes" id="UP000429523">
    <property type="component" value="Unassembled WGS sequence"/>
</dbReference>
<evidence type="ECO:0000313" key="4">
    <source>
        <dbReference type="EMBL" id="KAE9005136.1"/>
    </source>
</evidence>
<accession>A0A6A3YY32</accession>
<proteinExistence type="predicted"/>
<dbReference type="EMBL" id="QXGF01002892">
    <property type="protein sequence ID" value="KAE8923059.1"/>
    <property type="molecule type" value="Genomic_DNA"/>
</dbReference>
<evidence type="ECO:0000313" key="8">
    <source>
        <dbReference type="Proteomes" id="UP000429523"/>
    </source>
</evidence>
<dbReference type="EMBL" id="QXFW01000698">
    <property type="protein sequence ID" value="KAE9005136.1"/>
    <property type="molecule type" value="Genomic_DNA"/>
</dbReference>
<dbReference type="Proteomes" id="UP000488956">
    <property type="component" value="Unassembled WGS sequence"/>
</dbReference>
<feature type="signal peptide" evidence="2">
    <location>
        <begin position="1"/>
        <end position="23"/>
    </location>
</feature>
<name>A0A6A3YY32_9STRA</name>
<reference evidence="8 9" key="1">
    <citation type="submission" date="2018-08" db="EMBL/GenBank/DDBJ databases">
        <title>Genomic investigation of the strawberry pathogen Phytophthora fragariae indicates pathogenicity is determined by transcriptional variation in three key races.</title>
        <authorList>
            <person name="Adams T.M."/>
            <person name="Armitage A.D."/>
            <person name="Sobczyk M.K."/>
            <person name="Bates H.J."/>
            <person name="Dunwell J.M."/>
            <person name="Nellist C.F."/>
            <person name="Harrison R.J."/>
        </authorList>
    </citation>
    <scope>NUCLEOTIDE SEQUENCE [LARGE SCALE GENOMIC DNA]</scope>
    <source>
        <strain evidence="6 11">BC-23</strain>
        <strain evidence="7 9">NOV-27</strain>
        <strain evidence="3 8">NOV-9</strain>
        <strain evidence="5 12">ONT-3</strain>
        <strain evidence="4 10">SCRP245</strain>
    </source>
</reference>
<feature type="chain" id="PRO_5036380983" description="Secreted protein" evidence="2">
    <location>
        <begin position="24"/>
        <end position="125"/>
    </location>
</feature>
<evidence type="ECO:0000313" key="9">
    <source>
        <dbReference type="Proteomes" id="UP000433483"/>
    </source>
</evidence>
<evidence type="ECO:0000313" key="6">
    <source>
        <dbReference type="EMBL" id="KAE9222955.1"/>
    </source>
</evidence>
<dbReference type="Proteomes" id="UP000433483">
    <property type="component" value="Unassembled WGS sequence"/>
</dbReference>
<feature type="region of interest" description="Disordered" evidence="1">
    <location>
        <begin position="76"/>
        <end position="110"/>
    </location>
</feature>
<evidence type="ECO:0000313" key="3">
    <source>
        <dbReference type="EMBL" id="KAE8923059.1"/>
    </source>
</evidence>
<dbReference type="Proteomes" id="UP000476176">
    <property type="component" value="Unassembled WGS sequence"/>
</dbReference>
<sequence>MCTWASRNLITRLFLFCPPQLSAYTTSFVFPLGRRTVLMKWCSMELIWSLPLPLTVSSYHSLSESARSLRIWRKHSRPRESRNTIEMASERQMAPSDSERSPSLSGSGPATRALSFLYSLLNFTG</sequence>
<keyword evidence="9" id="KW-1185">Reference proteome</keyword>
<protein>
    <recommendedName>
        <fullName evidence="13">Secreted protein</fullName>
    </recommendedName>
</protein>
<keyword evidence="2" id="KW-0732">Signal</keyword>
<dbReference type="Proteomes" id="UP000460718">
    <property type="component" value="Unassembled WGS sequence"/>
</dbReference>
<dbReference type="EMBL" id="QXFX01000679">
    <property type="protein sequence ID" value="KAE9107426.1"/>
    <property type="molecule type" value="Genomic_DNA"/>
</dbReference>
<dbReference type="EMBL" id="QXGB01000196">
    <property type="protein sequence ID" value="KAE9225270.1"/>
    <property type="molecule type" value="Genomic_DNA"/>
</dbReference>
<evidence type="ECO:0000313" key="10">
    <source>
        <dbReference type="Proteomes" id="UP000460718"/>
    </source>
</evidence>
<evidence type="ECO:0000256" key="1">
    <source>
        <dbReference type="SAM" id="MobiDB-lite"/>
    </source>
</evidence>
<organism evidence="7 9">
    <name type="scientific">Phytophthora fragariae</name>
    <dbReference type="NCBI Taxonomy" id="53985"/>
    <lineage>
        <taxon>Eukaryota</taxon>
        <taxon>Sar</taxon>
        <taxon>Stramenopiles</taxon>
        <taxon>Oomycota</taxon>
        <taxon>Peronosporomycetes</taxon>
        <taxon>Peronosporales</taxon>
        <taxon>Peronosporaceae</taxon>
        <taxon>Phytophthora</taxon>
    </lineage>
</organism>
<evidence type="ECO:0000313" key="5">
    <source>
        <dbReference type="EMBL" id="KAE9107426.1"/>
    </source>
</evidence>
<evidence type="ECO:0000313" key="7">
    <source>
        <dbReference type="EMBL" id="KAE9225270.1"/>
    </source>
</evidence>
<dbReference type="EMBL" id="QXGC01000731">
    <property type="protein sequence ID" value="KAE9222955.1"/>
    <property type="molecule type" value="Genomic_DNA"/>
</dbReference>
<dbReference type="AlphaFoldDB" id="A0A6A3YY32"/>